<feature type="compositionally biased region" description="Polar residues" evidence="2">
    <location>
        <begin position="251"/>
        <end position="260"/>
    </location>
</feature>
<feature type="compositionally biased region" description="Polar residues" evidence="2">
    <location>
        <begin position="290"/>
        <end position="307"/>
    </location>
</feature>
<feature type="coiled-coil region" evidence="1">
    <location>
        <begin position="602"/>
        <end position="679"/>
    </location>
</feature>
<evidence type="ECO:0000313" key="3">
    <source>
        <dbReference type="EMBL" id="KAG5652300.1"/>
    </source>
</evidence>
<feature type="coiled-coil region" evidence="1">
    <location>
        <begin position="426"/>
        <end position="572"/>
    </location>
</feature>
<evidence type="ECO:0000256" key="1">
    <source>
        <dbReference type="SAM" id="Coils"/>
    </source>
</evidence>
<dbReference type="EMBL" id="JABCKI010000140">
    <property type="protein sequence ID" value="KAG5652300.1"/>
    <property type="molecule type" value="Genomic_DNA"/>
</dbReference>
<reference evidence="3" key="2">
    <citation type="submission" date="2021-10" db="EMBL/GenBank/DDBJ databases">
        <title>Phylogenomics reveals ancestral predisposition of the termite-cultivated fungus Termitomyces towards a domesticated lifestyle.</title>
        <authorList>
            <person name="Auxier B."/>
            <person name="Grum-Grzhimaylo A."/>
            <person name="Cardenas M.E."/>
            <person name="Lodge J.D."/>
            <person name="Laessoe T."/>
            <person name="Pedersen O."/>
            <person name="Smith M.E."/>
            <person name="Kuyper T.W."/>
            <person name="Franco-Molano E.A."/>
            <person name="Baroni T.J."/>
            <person name="Aanen D.K."/>
        </authorList>
    </citation>
    <scope>NUCLEOTIDE SEQUENCE</scope>
    <source>
        <strain evidence="3">D49</strain>
    </source>
</reference>
<dbReference type="OrthoDB" id="2289094at2759"/>
<proteinExistence type="predicted"/>
<feature type="compositionally biased region" description="Polar residues" evidence="2">
    <location>
        <begin position="172"/>
        <end position="188"/>
    </location>
</feature>
<organism evidence="3 4">
    <name type="scientific">Sphagnurus paluster</name>
    <dbReference type="NCBI Taxonomy" id="117069"/>
    <lineage>
        <taxon>Eukaryota</taxon>
        <taxon>Fungi</taxon>
        <taxon>Dikarya</taxon>
        <taxon>Basidiomycota</taxon>
        <taxon>Agaricomycotina</taxon>
        <taxon>Agaricomycetes</taxon>
        <taxon>Agaricomycetidae</taxon>
        <taxon>Agaricales</taxon>
        <taxon>Tricholomatineae</taxon>
        <taxon>Lyophyllaceae</taxon>
        <taxon>Sphagnurus</taxon>
    </lineage>
</organism>
<accession>A0A9P7GRU8</accession>
<reference evidence="3" key="1">
    <citation type="submission" date="2021-02" db="EMBL/GenBank/DDBJ databases">
        <authorList>
            <person name="Nieuwenhuis M."/>
            <person name="Van De Peppel L.J.J."/>
        </authorList>
    </citation>
    <scope>NUCLEOTIDE SEQUENCE</scope>
    <source>
        <strain evidence="3">D49</strain>
    </source>
</reference>
<feature type="compositionally biased region" description="Low complexity" evidence="2">
    <location>
        <begin position="15"/>
        <end position="24"/>
    </location>
</feature>
<feature type="compositionally biased region" description="Low complexity" evidence="2">
    <location>
        <begin position="149"/>
        <end position="171"/>
    </location>
</feature>
<sequence length="1031" mass="110747">MSEVEPQIFAPTIVEAMDQDAAQEFAEESAEESADTSHSSVFSPHAEHEAEEDDHSLDVISNAESAPADSAEPETAADGLLPSVSTEATPGILDGLSEIEDKPKSDSSVQSSAKPLMSVKPTGKLNGGPPTPLVKKIINSGTFGAGTTSKPPLANASAPAKSSAAPVLKKSTSSAPPSRTLMPSSRTPAASAVGPTRRQSVVPAKPSAPAMSKSISANAKPASAPAKSVSPSTKPPVSTSATRASVVSPTGSVTSASSRPRASVSEGVKRAPLARQSVAAGTKPPLGASSKRSATISVPKSTRTTPSISSIKEVKEDGKVLEELQSKLKEANDALVLKNENVIQLENRVVELKSSLENTLHDFATKVSLAEQLEQEKTSLEIQLSQARNAVVESDSVRERGEVAVLAMRQDLETARATSVANAELIDSLRNRIQDLQTQLISSQETLDIMQNSGSSDTQREIAERESLLKAQTDLDAMVAENEALKAAHAIALQTLDAKLQDAESKAIMVDGLAAQIAALKEEKEENSGKVSELEIEVLELKESQEAVEDERERLSVRVKALEDELLKAISASQTNHDTAKARELEVAAEIEALQKSHAAALRAASDEQERLSAALENLQVQLATALAEQEQVKTAVSAAEEEHACRVQEIEQAHSDRVVEFLNEIKNIKSELENQEAYYNSKLNVVKEEHVKLLQEEFERAKTRDLNLDLTRDIVQSEAADAHAQELQGLRAGSSASIEQIQAANRLALADLKAEHTALLESEVTSLKKIISTLKTDLKATQDDLAKAKISLEAARMDVTTLTEQRDEARSLLASAPNSSTHVEEVARLSQELSNTKDDLNAVTEMLNLTKVSLTQISNNQTKDLEDAAKARADEVTKLRSVHDEEIAILAAQKSELSVRVSDLEGELATLKATVASERMIPKVNGNSNGAAPPTSPSVTKEDLQKMHEAHNLKIYDLEAAHARAIKALSERVEASEKAAAELNLEIQRKTMEIQYLEQDQEESQEQITRLKEDLDTLTERNAKEQATAA</sequence>
<gene>
    <name evidence="3" type="ORF">H0H81_005522</name>
</gene>
<comment type="caution">
    <text evidence="3">The sequence shown here is derived from an EMBL/GenBank/DDBJ whole genome shotgun (WGS) entry which is preliminary data.</text>
</comment>
<feature type="coiled-coil region" evidence="1">
    <location>
        <begin position="779"/>
        <end position="847"/>
    </location>
</feature>
<feature type="compositionally biased region" description="Polar residues" evidence="2">
    <location>
        <begin position="139"/>
        <end position="148"/>
    </location>
</feature>
<evidence type="ECO:0000256" key="2">
    <source>
        <dbReference type="SAM" id="MobiDB-lite"/>
    </source>
</evidence>
<feature type="compositionally biased region" description="Acidic residues" evidence="2">
    <location>
        <begin position="25"/>
        <end position="34"/>
    </location>
</feature>
<feature type="coiled-coil region" evidence="1">
    <location>
        <begin position="967"/>
        <end position="1029"/>
    </location>
</feature>
<name>A0A9P7GRU8_9AGAR</name>
<feature type="region of interest" description="Disordered" evidence="2">
    <location>
        <begin position="1"/>
        <end position="307"/>
    </location>
</feature>
<keyword evidence="1" id="KW-0175">Coiled coil</keyword>
<feature type="coiled-coil region" evidence="1">
    <location>
        <begin position="314"/>
        <end position="390"/>
    </location>
</feature>
<feature type="compositionally biased region" description="Low complexity" evidence="2">
    <location>
        <begin position="212"/>
        <end position="250"/>
    </location>
</feature>
<protein>
    <submittedName>
        <fullName evidence="3">Uncharacterized protein</fullName>
    </submittedName>
</protein>
<dbReference type="Proteomes" id="UP000717328">
    <property type="component" value="Unassembled WGS sequence"/>
</dbReference>
<evidence type="ECO:0000313" key="4">
    <source>
        <dbReference type="Proteomes" id="UP000717328"/>
    </source>
</evidence>
<keyword evidence="4" id="KW-1185">Reference proteome</keyword>
<dbReference type="AlphaFoldDB" id="A0A9P7GRU8"/>
<feature type="compositionally biased region" description="Low complexity" evidence="2">
    <location>
        <begin position="63"/>
        <end position="78"/>
    </location>
</feature>